<dbReference type="InterPro" id="IPR011701">
    <property type="entry name" value="MFS"/>
</dbReference>
<feature type="transmembrane region" description="Helical" evidence="7">
    <location>
        <begin position="9"/>
        <end position="31"/>
    </location>
</feature>
<reference evidence="9 10" key="1">
    <citation type="journal article" date="2013" name="Genome Announc.">
        <title>Genome Sequence of the Polycyclic Aromatic Hydrocarbon-Degrading Bacterium Strain Marinobacter nanhaiticus D15-8WT.</title>
        <authorList>
            <person name="Cui Z."/>
            <person name="Gao W."/>
            <person name="Li Q."/>
            <person name="Xu G."/>
            <person name="Zheng L."/>
        </authorList>
    </citation>
    <scope>NUCLEOTIDE SEQUENCE [LARGE SCALE GENOMIC DNA]</scope>
    <source>
        <strain evidence="9 10">D15-8W</strain>
    </source>
</reference>
<feature type="transmembrane region" description="Helical" evidence="7">
    <location>
        <begin position="365"/>
        <end position="384"/>
    </location>
</feature>
<feature type="transmembrane region" description="Helical" evidence="7">
    <location>
        <begin position="155"/>
        <end position="178"/>
    </location>
</feature>
<dbReference type="Gene3D" id="1.20.1250.20">
    <property type="entry name" value="MFS general substrate transporter like domains"/>
    <property type="match status" value="1"/>
</dbReference>
<organism evidence="9 10">
    <name type="scientific">Marinobacter nanhaiticus D15-8W</name>
    <dbReference type="NCBI Taxonomy" id="626887"/>
    <lineage>
        <taxon>Bacteria</taxon>
        <taxon>Pseudomonadati</taxon>
        <taxon>Pseudomonadota</taxon>
        <taxon>Gammaproteobacteria</taxon>
        <taxon>Pseudomonadales</taxon>
        <taxon>Marinobacteraceae</taxon>
        <taxon>Marinobacter</taxon>
    </lineage>
</organism>
<dbReference type="Proteomes" id="UP000013165">
    <property type="component" value="Unassembled WGS sequence"/>
</dbReference>
<feature type="transmembrane region" description="Helical" evidence="7">
    <location>
        <begin position="209"/>
        <end position="234"/>
    </location>
</feature>
<feature type="transmembrane region" description="Helical" evidence="7">
    <location>
        <begin position="131"/>
        <end position="149"/>
    </location>
</feature>
<dbReference type="PANTHER" id="PTHR23517">
    <property type="entry name" value="RESISTANCE PROTEIN MDTM, PUTATIVE-RELATED-RELATED"/>
    <property type="match status" value="1"/>
</dbReference>
<feature type="transmembrane region" description="Helical" evidence="7">
    <location>
        <begin position="335"/>
        <end position="353"/>
    </location>
</feature>
<evidence type="ECO:0000313" key="9">
    <source>
        <dbReference type="EMBL" id="ENO12544.1"/>
    </source>
</evidence>
<evidence type="ECO:0000256" key="4">
    <source>
        <dbReference type="ARBA" id="ARBA00022692"/>
    </source>
</evidence>
<dbReference type="STRING" id="626887.J057_14120"/>
<feature type="transmembrane region" description="Helical" evidence="7">
    <location>
        <begin position="300"/>
        <end position="323"/>
    </location>
</feature>
<evidence type="ECO:0000256" key="3">
    <source>
        <dbReference type="ARBA" id="ARBA00022475"/>
    </source>
</evidence>
<dbReference type="CDD" id="cd17472">
    <property type="entry name" value="MFS_YajR_like"/>
    <property type="match status" value="1"/>
</dbReference>
<evidence type="ECO:0000256" key="5">
    <source>
        <dbReference type="ARBA" id="ARBA00022989"/>
    </source>
</evidence>
<sequence>MNALEKRSIAALASVYAMRMLGLFMVLPVFMLLGEDLAGATPALLGVAIGAYGLSQALLQIPFGMLSDRLGRKRLIYAGLIVFAAGSFLAGASDSIYGVIVGRILQGGGAIASVLMALLSDLTREENRTKAMALVGLSIGMAFSASLFLGPLLGAAVGLSGIFYVTGALALIGILLVYRVVPTPAAQNTHLDAHPARDKLRQVLTNRRLLRLDFGICALHLVLTAAFLVIPVMLRDEVGLPPTQHWWVYLSVMALAFFAMVPFIIVGEKRRVMKPILCGAIALLALASFSLAKLPHTLGFMWGGLFFFFMAFNLLEACLPSLISKESPAAAKGTAMGVYSTSQFFGAFVGGTLGGTLLEQSGVEAVFVLMVSVLLIWLGLALTMKRPSHASSFMVQLVDVNGRGVKVIDDALRGVPGVEDVVILVDADAAYLKVDYRQFDAASLEQFAFVRP</sequence>
<dbReference type="InterPro" id="IPR050171">
    <property type="entry name" value="MFS_Transporters"/>
</dbReference>
<dbReference type="OrthoDB" id="9764259at2"/>
<dbReference type="InterPro" id="IPR020846">
    <property type="entry name" value="MFS_dom"/>
</dbReference>
<evidence type="ECO:0000256" key="6">
    <source>
        <dbReference type="ARBA" id="ARBA00023136"/>
    </source>
</evidence>
<keyword evidence="10" id="KW-1185">Reference proteome</keyword>
<accession>N6VXD7</accession>
<dbReference type="SUPFAM" id="SSF103473">
    <property type="entry name" value="MFS general substrate transporter"/>
    <property type="match status" value="1"/>
</dbReference>
<name>N6VXD7_9GAMM</name>
<dbReference type="AlphaFoldDB" id="N6VXD7"/>
<feature type="transmembrane region" description="Helical" evidence="7">
    <location>
        <begin position="276"/>
        <end position="294"/>
    </location>
</feature>
<dbReference type="GO" id="GO:0022857">
    <property type="term" value="F:transmembrane transporter activity"/>
    <property type="evidence" value="ECO:0007669"/>
    <property type="project" value="InterPro"/>
</dbReference>
<comment type="subcellular location">
    <subcellularLocation>
        <location evidence="1">Cell membrane</location>
        <topology evidence="1">Multi-pass membrane protein</topology>
    </subcellularLocation>
</comment>
<dbReference type="PATRIC" id="fig|626887.3.peg.2819"/>
<protein>
    <submittedName>
        <fullName evidence="9">MFS transporter</fullName>
    </submittedName>
</protein>
<dbReference type="PROSITE" id="PS50850">
    <property type="entry name" value="MFS"/>
    <property type="match status" value="1"/>
</dbReference>
<proteinExistence type="predicted"/>
<dbReference type="GO" id="GO:0005886">
    <property type="term" value="C:plasma membrane"/>
    <property type="evidence" value="ECO:0007669"/>
    <property type="project" value="UniProtKB-SubCell"/>
</dbReference>
<feature type="transmembrane region" description="Helical" evidence="7">
    <location>
        <begin position="43"/>
        <end position="63"/>
    </location>
</feature>
<feature type="domain" description="Major facilitator superfamily (MFS) profile" evidence="8">
    <location>
        <begin position="8"/>
        <end position="389"/>
    </location>
</feature>
<keyword evidence="2" id="KW-0813">Transport</keyword>
<feature type="transmembrane region" description="Helical" evidence="7">
    <location>
        <begin position="75"/>
        <end position="93"/>
    </location>
</feature>
<comment type="caution">
    <text evidence="9">The sequence shown here is derived from an EMBL/GenBank/DDBJ whole genome shotgun (WGS) entry which is preliminary data.</text>
</comment>
<gene>
    <name evidence="9" type="ORF">J057_14120</name>
</gene>
<dbReference type="InterPro" id="IPR036259">
    <property type="entry name" value="MFS_trans_sf"/>
</dbReference>
<keyword evidence="5 7" id="KW-1133">Transmembrane helix</keyword>
<dbReference type="Gene3D" id="3.30.70.100">
    <property type="match status" value="1"/>
</dbReference>
<keyword evidence="4 7" id="KW-0812">Transmembrane</keyword>
<evidence type="ECO:0000256" key="2">
    <source>
        <dbReference type="ARBA" id="ARBA00022448"/>
    </source>
</evidence>
<keyword evidence="6 7" id="KW-0472">Membrane</keyword>
<dbReference type="Pfam" id="PF07690">
    <property type="entry name" value="MFS_1"/>
    <property type="match status" value="1"/>
</dbReference>
<feature type="transmembrane region" description="Helical" evidence="7">
    <location>
        <begin position="246"/>
        <end position="264"/>
    </location>
</feature>
<evidence type="ECO:0000256" key="7">
    <source>
        <dbReference type="SAM" id="Phobius"/>
    </source>
</evidence>
<evidence type="ECO:0000259" key="8">
    <source>
        <dbReference type="PROSITE" id="PS50850"/>
    </source>
</evidence>
<evidence type="ECO:0000313" key="10">
    <source>
        <dbReference type="Proteomes" id="UP000013165"/>
    </source>
</evidence>
<dbReference type="EMBL" id="APLQ01000014">
    <property type="protein sequence ID" value="ENO12544.1"/>
    <property type="molecule type" value="Genomic_DNA"/>
</dbReference>
<feature type="transmembrane region" description="Helical" evidence="7">
    <location>
        <begin position="99"/>
        <end position="119"/>
    </location>
</feature>
<dbReference type="PANTHER" id="PTHR23517:SF2">
    <property type="entry name" value="MULTIDRUG RESISTANCE PROTEIN MDTH"/>
    <property type="match status" value="1"/>
</dbReference>
<dbReference type="eggNOG" id="COG2814">
    <property type="taxonomic scope" value="Bacteria"/>
</dbReference>
<dbReference type="RefSeq" id="WP_004580774.1">
    <property type="nucleotide sequence ID" value="NZ_AP028878.1"/>
</dbReference>
<evidence type="ECO:0000256" key="1">
    <source>
        <dbReference type="ARBA" id="ARBA00004651"/>
    </source>
</evidence>
<keyword evidence="3" id="KW-1003">Cell membrane</keyword>
<dbReference type="HOGENOM" id="CLU_001265_10_0_6"/>